<feature type="signal peptide" evidence="1">
    <location>
        <begin position="1"/>
        <end position="21"/>
    </location>
</feature>
<comment type="caution">
    <text evidence="2">The sequence shown here is derived from an EMBL/GenBank/DDBJ whole genome shotgun (WGS) entry which is preliminary data.</text>
</comment>
<evidence type="ECO:0000256" key="1">
    <source>
        <dbReference type="SAM" id="SignalP"/>
    </source>
</evidence>
<dbReference type="Gene3D" id="2.40.160.60">
    <property type="entry name" value="Outer membrane protein transport protein (OMPP1/FadL/TodX)"/>
    <property type="match status" value="1"/>
</dbReference>
<dbReference type="Proteomes" id="UP001139369">
    <property type="component" value="Unassembled WGS sequence"/>
</dbReference>
<keyword evidence="1" id="KW-0732">Signal</keyword>
<organism evidence="2 3">
    <name type="scientific">Polaribacter marinus</name>
    <dbReference type="NCBI Taxonomy" id="2916838"/>
    <lineage>
        <taxon>Bacteria</taxon>
        <taxon>Pseudomonadati</taxon>
        <taxon>Bacteroidota</taxon>
        <taxon>Flavobacteriia</taxon>
        <taxon>Flavobacteriales</taxon>
        <taxon>Flavobacteriaceae</taxon>
    </lineage>
</organism>
<reference evidence="2" key="1">
    <citation type="submission" date="2022-02" db="EMBL/GenBank/DDBJ databases">
        <title>Polaribacter sp. MSW13, isolated from seawater.</title>
        <authorList>
            <person name="Kristyanto S."/>
            <person name="Jung J."/>
            <person name="Jeon C.O."/>
        </authorList>
    </citation>
    <scope>NUCLEOTIDE SEQUENCE</scope>
    <source>
        <strain evidence="2">MSW13</strain>
    </source>
</reference>
<keyword evidence="3" id="KW-1185">Reference proteome</keyword>
<feature type="chain" id="PRO_5040781241" evidence="1">
    <location>
        <begin position="22"/>
        <end position="206"/>
    </location>
</feature>
<evidence type="ECO:0000313" key="2">
    <source>
        <dbReference type="EMBL" id="MCI2230467.1"/>
    </source>
</evidence>
<dbReference type="AlphaFoldDB" id="A0A9X1VSY9"/>
<protein>
    <submittedName>
        <fullName evidence="2">PorT family protein</fullName>
    </submittedName>
</protein>
<name>A0A9X1VSY9_9FLAO</name>
<gene>
    <name evidence="2" type="ORF">MC378_14905</name>
</gene>
<sequence length="206" mass="23374">MKTSNYVLLIAFILSANLVQSQEEKESKFNIITYAGIGYSIVQNDNQPNYNLNSNGGDFLLNYRINKKFGIATGIGLNELSGNGFNSVGNFYHERTLIKIPLIATMDYNVYDKFRVIANFGFYTQNIAKDEYQFLNSTQKNIFKGWNFGTQIGLGFVFEVFDNFNFGINYIGQIDLSKFKTTNNQIINDEQLTNLNTVGIIVVIDL</sequence>
<accession>A0A9X1VSY9</accession>
<dbReference type="RefSeq" id="WP_242179598.1">
    <property type="nucleotide sequence ID" value="NZ_JAKQYM010000026.1"/>
</dbReference>
<dbReference type="SUPFAM" id="SSF56925">
    <property type="entry name" value="OMPA-like"/>
    <property type="match status" value="1"/>
</dbReference>
<dbReference type="InterPro" id="IPR011250">
    <property type="entry name" value="OMP/PagP_B-barrel"/>
</dbReference>
<dbReference type="EMBL" id="JAKQYM010000026">
    <property type="protein sequence ID" value="MCI2230467.1"/>
    <property type="molecule type" value="Genomic_DNA"/>
</dbReference>
<proteinExistence type="predicted"/>
<evidence type="ECO:0000313" key="3">
    <source>
        <dbReference type="Proteomes" id="UP001139369"/>
    </source>
</evidence>